<keyword evidence="3" id="KW-1185">Reference proteome</keyword>
<feature type="transmembrane region" description="Helical" evidence="1">
    <location>
        <begin position="38"/>
        <end position="56"/>
    </location>
</feature>
<dbReference type="KEGG" id="nja:NSJP_3870"/>
<keyword evidence="1" id="KW-0472">Membrane</keyword>
<evidence type="ECO:0000256" key="1">
    <source>
        <dbReference type="SAM" id="Phobius"/>
    </source>
</evidence>
<name>A0A1W1IAF7_9BACT</name>
<dbReference type="AlphaFoldDB" id="A0A1W1IAF7"/>
<gene>
    <name evidence="2" type="ORF">NSJP_3870</name>
</gene>
<feature type="transmembrane region" description="Helical" evidence="1">
    <location>
        <begin position="6"/>
        <end position="26"/>
    </location>
</feature>
<proteinExistence type="predicted"/>
<accession>A0A1W1IAF7</accession>
<dbReference type="STRING" id="1325564.NSJP_3870"/>
<protein>
    <submittedName>
        <fullName evidence="2">Uncharacterized protein</fullName>
    </submittedName>
</protein>
<organism evidence="2 3">
    <name type="scientific">Nitrospira japonica</name>
    <dbReference type="NCBI Taxonomy" id="1325564"/>
    <lineage>
        <taxon>Bacteria</taxon>
        <taxon>Pseudomonadati</taxon>
        <taxon>Nitrospirota</taxon>
        <taxon>Nitrospiria</taxon>
        <taxon>Nitrospirales</taxon>
        <taxon>Nitrospiraceae</taxon>
        <taxon>Nitrospira</taxon>
    </lineage>
</organism>
<evidence type="ECO:0000313" key="2">
    <source>
        <dbReference type="EMBL" id="SLM50037.1"/>
    </source>
</evidence>
<dbReference type="Proteomes" id="UP000192042">
    <property type="component" value="Chromosome I"/>
</dbReference>
<dbReference type="EMBL" id="LT828648">
    <property type="protein sequence ID" value="SLM50037.1"/>
    <property type="molecule type" value="Genomic_DNA"/>
</dbReference>
<keyword evidence="1" id="KW-1133">Transmembrane helix</keyword>
<keyword evidence="1" id="KW-0812">Transmembrane</keyword>
<evidence type="ECO:0000313" key="3">
    <source>
        <dbReference type="Proteomes" id="UP000192042"/>
    </source>
</evidence>
<sequence>MDPETFRRICMVFDGLVVGFGLSRVVRELDLASSLTTYGILTIVILINAYLLFRFFRDWDREFPPVSTSSTSLQS</sequence>
<dbReference type="RefSeq" id="WP_080888194.1">
    <property type="nucleotide sequence ID" value="NZ_LT828648.1"/>
</dbReference>
<dbReference type="OrthoDB" id="7843147at2"/>
<reference evidence="2 3" key="1">
    <citation type="submission" date="2017-03" db="EMBL/GenBank/DDBJ databases">
        <authorList>
            <person name="Afonso C.L."/>
            <person name="Miller P.J."/>
            <person name="Scott M.A."/>
            <person name="Spackman E."/>
            <person name="Goraichik I."/>
            <person name="Dimitrov K.M."/>
            <person name="Suarez D.L."/>
            <person name="Swayne D.E."/>
        </authorList>
    </citation>
    <scope>NUCLEOTIDE SEQUENCE [LARGE SCALE GENOMIC DNA]</scope>
    <source>
        <strain evidence="2">Genome sequencing of Nitrospira japonica strain NJ11</strain>
    </source>
</reference>